<organism evidence="6 7">
    <name type="scientific">Mycolicibacter terrae</name>
    <dbReference type="NCBI Taxonomy" id="1788"/>
    <lineage>
        <taxon>Bacteria</taxon>
        <taxon>Bacillati</taxon>
        <taxon>Actinomycetota</taxon>
        <taxon>Actinomycetes</taxon>
        <taxon>Mycobacteriales</taxon>
        <taxon>Mycobacteriaceae</taxon>
        <taxon>Mycolicibacter</taxon>
    </lineage>
</organism>
<dbReference type="RefSeq" id="WP_234808561.1">
    <property type="nucleotide sequence ID" value="NZ_AP022564.1"/>
</dbReference>
<gene>
    <name evidence="6" type="ORF">MTER_02110</name>
</gene>
<feature type="domain" description="HTH luxR-type" evidence="5">
    <location>
        <begin position="789"/>
        <end position="854"/>
    </location>
</feature>
<dbReference type="Proteomes" id="UP000467636">
    <property type="component" value="Chromosome"/>
</dbReference>
<sequence>MSGRKIDTTDAELTGSVEGKEPAGPNGHRQRAATADQGSGSESIGSPRSARRTSPPGLVGVNWGVETSASAQVAPTPGAVAWVLDWTEAQRPDVIGSPGRGEHGGSGDDAAVGYADPRAALLATKLHVSTIGSQLVHRAALLEALSAGLDRRLTLLSAPAGWGKTTLLAQWVLAGNAGRRFSWLSLDTSDNDPVWFWMYAIAALQELNPGVGNRAFELLRMGADPLRVVLPSLLNELAALEYPLVLILDDYHLVASSAVHEQMAFVINRMPTNLHVVMATRSDPVLPLARLRAEGDLMEIRTDDLRFEGTEAEHLLNEVLGLGLADTHVQLLCRRTEGWAAGLHLAALSLVGRSDSAAFITTFAGDNRHIVDYLMAEVLEGQPPHLRSFLLRTALLHRLSGDLCDAVLETTGSAAVLNRIERENLFVVPLDLSRHWYRYHQLFGELLRAELHRTEPDLVPELHRRAAAWFEGQGLVDEAVRHLIAAGDIAHSADLIAADWAEEFNAGGVSTVSRYLDLLPQETVSRDPRLSVARIWIALHLGRLDDAADGIETLHAAVAEQNSPALNAEIAVLRAVHSFKTGDLASAIETSRHAITLDLGDTPPGRSSAYCVYGSALYFSGSTREAQTALRRSVQLATEADDRRARICALGYLAMISAEQEQLPEAENHIRGASGSPAGLTDAEHLIDVMVSLATATLLDRRGQCAAALAAADIAVTAARQGGAVLEVTKALHVKARILGHLGDTTTAEATRDEIDALMRSRSAAALGPTPLTSPRRDSSLTANSRRQGCIPGEELTPKELEVLRLLATRLSRREIGERLYVSLNTVKTHQRAVYRKLQAESRSTAVSRARELGLL</sequence>
<dbReference type="InterPro" id="IPR041617">
    <property type="entry name" value="TPR_MalT"/>
</dbReference>
<dbReference type="CDD" id="cd06170">
    <property type="entry name" value="LuxR_C_like"/>
    <property type="match status" value="1"/>
</dbReference>
<dbReference type="GO" id="GO:0006355">
    <property type="term" value="P:regulation of DNA-templated transcription"/>
    <property type="evidence" value="ECO:0007669"/>
    <property type="project" value="InterPro"/>
</dbReference>
<dbReference type="PANTHER" id="PTHR44688">
    <property type="entry name" value="DNA-BINDING TRANSCRIPTIONAL ACTIVATOR DEVR_DOSR"/>
    <property type="match status" value="1"/>
</dbReference>
<dbReference type="InterPro" id="IPR000792">
    <property type="entry name" value="Tscrpt_reg_LuxR_C"/>
</dbReference>
<evidence type="ECO:0000256" key="3">
    <source>
        <dbReference type="ARBA" id="ARBA00023163"/>
    </source>
</evidence>
<dbReference type="GO" id="GO:0003677">
    <property type="term" value="F:DNA binding"/>
    <property type="evidence" value="ECO:0007669"/>
    <property type="project" value="UniProtKB-KW"/>
</dbReference>
<feature type="compositionally biased region" description="Polar residues" evidence="4">
    <location>
        <begin position="36"/>
        <end position="46"/>
    </location>
</feature>
<dbReference type="PRINTS" id="PR00038">
    <property type="entry name" value="HTHLUXR"/>
</dbReference>
<name>A0AAD1MFZ2_9MYCO</name>
<feature type="region of interest" description="Disordered" evidence="4">
    <location>
        <begin position="764"/>
        <end position="792"/>
    </location>
</feature>
<dbReference type="InterPro" id="IPR011990">
    <property type="entry name" value="TPR-like_helical_dom_sf"/>
</dbReference>
<dbReference type="SMART" id="SM00421">
    <property type="entry name" value="HTH_LUXR"/>
    <property type="match status" value="1"/>
</dbReference>
<proteinExistence type="predicted"/>
<dbReference type="PANTHER" id="PTHR44688:SF16">
    <property type="entry name" value="DNA-BINDING TRANSCRIPTIONAL ACTIVATOR DEVR_DOSR"/>
    <property type="match status" value="1"/>
</dbReference>
<dbReference type="PROSITE" id="PS50043">
    <property type="entry name" value="HTH_LUXR_2"/>
    <property type="match status" value="1"/>
</dbReference>
<dbReference type="SUPFAM" id="SSF46894">
    <property type="entry name" value="C-terminal effector domain of the bipartite response regulators"/>
    <property type="match status" value="1"/>
</dbReference>
<dbReference type="InterPro" id="IPR036388">
    <property type="entry name" value="WH-like_DNA-bd_sf"/>
</dbReference>
<reference evidence="6 7" key="1">
    <citation type="journal article" date="2019" name="Emerg. Microbes Infect.">
        <title>Comprehensive subspecies identification of 175 nontuberculous mycobacteria species based on 7547 genomic profiles.</title>
        <authorList>
            <person name="Matsumoto Y."/>
            <person name="Kinjo T."/>
            <person name="Motooka D."/>
            <person name="Nabeya D."/>
            <person name="Jung N."/>
            <person name="Uechi K."/>
            <person name="Horii T."/>
            <person name="Iida T."/>
            <person name="Fujita J."/>
            <person name="Nakamura S."/>
        </authorList>
    </citation>
    <scope>NUCLEOTIDE SEQUENCE [LARGE SCALE GENOMIC DNA]</scope>
    <source>
        <strain evidence="6 7">JCM 12143</strain>
    </source>
</reference>
<dbReference type="InterPro" id="IPR016032">
    <property type="entry name" value="Sig_transdc_resp-reg_C-effctor"/>
</dbReference>
<evidence type="ECO:0000259" key="5">
    <source>
        <dbReference type="PROSITE" id="PS50043"/>
    </source>
</evidence>
<keyword evidence="1" id="KW-0805">Transcription regulation</keyword>
<keyword evidence="3" id="KW-0804">Transcription</keyword>
<dbReference type="AlphaFoldDB" id="A0AAD1MFZ2"/>
<dbReference type="Gene3D" id="1.25.40.10">
    <property type="entry name" value="Tetratricopeptide repeat domain"/>
    <property type="match status" value="1"/>
</dbReference>
<feature type="region of interest" description="Disordered" evidence="4">
    <location>
        <begin position="1"/>
        <end position="61"/>
    </location>
</feature>
<evidence type="ECO:0000313" key="6">
    <source>
        <dbReference type="EMBL" id="BBX20800.1"/>
    </source>
</evidence>
<dbReference type="InterPro" id="IPR027417">
    <property type="entry name" value="P-loop_NTPase"/>
</dbReference>
<evidence type="ECO:0000256" key="4">
    <source>
        <dbReference type="SAM" id="MobiDB-lite"/>
    </source>
</evidence>
<evidence type="ECO:0000256" key="2">
    <source>
        <dbReference type="ARBA" id="ARBA00023125"/>
    </source>
</evidence>
<evidence type="ECO:0000313" key="7">
    <source>
        <dbReference type="Proteomes" id="UP000467636"/>
    </source>
</evidence>
<dbReference type="Pfam" id="PF25873">
    <property type="entry name" value="WHD_MalT"/>
    <property type="match status" value="1"/>
</dbReference>
<protein>
    <submittedName>
        <fullName evidence="6">Helix-turn-helix transcriptional regulator</fullName>
    </submittedName>
</protein>
<dbReference type="EMBL" id="AP022564">
    <property type="protein sequence ID" value="BBX20800.1"/>
    <property type="molecule type" value="Genomic_DNA"/>
</dbReference>
<dbReference type="InterPro" id="IPR059106">
    <property type="entry name" value="WHD_MalT"/>
</dbReference>
<dbReference type="Pfam" id="PF00196">
    <property type="entry name" value="GerE"/>
    <property type="match status" value="1"/>
</dbReference>
<dbReference type="SUPFAM" id="SSF52540">
    <property type="entry name" value="P-loop containing nucleoside triphosphate hydrolases"/>
    <property type="match status" value="1"/>
</dbReference>
<dbReference type="Gene3D" id="1.10.10.10">
    <property type="entry name" value="Winged helix-like DNA-binding domain superfamily/Winged helix DNA-binding domain"/>
    <property type="match status" value="1"/>
</dbReference>
<dbReference type="SUPFAM" id="SSF48452">
    <property type="entry name" value="TPR-like"/>
    <property type="match status" value="1"/>
</dbReference>
<keyword evidence="2" id="KW-0238">DNA-binding</keyword>
<accession>A0AAD1MFZ2</accession>
<dbReference type="Pfam" id="PF17874">
    <property type="entry name" value="TPR_MalT"/>
    <property type="match status" value="1"/>
</dbReference>
<keyword evidence="7" id="KW-1185">Reference proteome</keyword>
<evidence type="ECO:0000256" key="1">
    <source>
        <dbReference type="ARBA" id="ARBA00023015"/>
    </source>
</evidence>